<evidence type="ECO:0000256" key="1">
    <source>
        <dbReference type="SAM" id="MobiDB-lite"/>
    </source>
</evidence>
<comment type="caution">
    <text evidence="3">The sequence shown here is derived from an EMBL/GenBank/DDBJ whole genome shotgun (WGS) entry which is preliminary data.</text>
</comment>
<protein>
    <submittedName>
        <fullName evidence="3">Uncharacterized protein</fullName>
    </submittedName>
</protein>
<dbReference type="AlphaFoldDB" id="A0A7W9SN33"/>
<feature type="chain" id="PRO_5030569486" evidence="2">
    <location>
        <begin position="29"/>
        <end position="229"/>
    </location>
</feature>
<keyword evidence="4" id="KW-1185">Reference proteome</keyword>
<dbReference type="RefSeq" id="WP_184193266.1">
    <property type="nucleotide sequence ID" value="NZ_JACHGW010000001.1"/>
</dbReference>
<reference evidence="3 4" key="1">
    <citation type="submission" date="2020-08" db="EMBL/GenBank/DDBJ databases">
        <title>Genomic Encyclopedia of Type Strains, Phase IV (KMG-IV): sequencing the most valuable type-strain genomes for metagenomic binning, comparative biology and taxonomic classification.</title>
        <authorList>
            <person name="Goeker M."/>
        </authorList>
    </citation>
    <scope>NUCLEOTIDE SEQUENCE [LARGE SCALE GENOMIC DNA]</scope>
    <source>
        <strain evidence="3 4">DSM 23562</strain>
    </source>
</reference>
<keyword evidence="2" id="KW-0732">Signal</keyword>
<dbReference type="Proteomes" id="UP000520814">
    <property type="component" value="Unassembled WGS sequence"/>
</dbReference>
<evidence type="ECO:0000256" key="2">
    <source>
        <dbReference type="SAM" id="SignalP"/>
    </source>
</evidence>
<proteinExistence type="predicted"/>
<feature type="signal peptide" evidence="2">
    <location>
        <begin position="1"/>
        <end position="28"/>
    </location>
</feature>
<sequence>MSLRNTSALRAVCLAALALALLVWPSLAQQPPLKLTPTLNKPLSALEKLLGPPRHVGLEQERYYKVPGFVRVVVRPTPEKAPAVVTFQFAPGTVKSELEALARIGAPDAVLPPHWHSHWSAPGESKNDELTLSRLEESPATQAPAATPLTAPKNPTQKFTLTRHFLERMQERGVSEAEATEVMEKGRRFYDPKNDSYIRYKDGLYVALTKDGVLKTVVRGPIASRWKPL</sequence>
<dbReference type="EMBL" id="JACHGW010000001">
    <property type="protein sequence ID" value="MBB6049670.1"/>
    <property type="molecule type" value="Genomic_DNA"/>
</dbReference>
<accession>A0A7W9SN33</accession>
<feature type="region of interest" description="Disordered" evidence="1">
    <location>
        <begin position="136"/>
        <end position="155"/>
    </location>
</feature>
<gene>
    <name evidence="3" type="ORF">HNQ39_001432</name>
</gene>
<evidence type="ECO:0000313" key="4">
    <source>
        <dbReference type="Proteomes" id="UP000520814"/>
    </source>
</evidence>
<name>A0A7W9SN33_ARMRO</name>
<feature type="compositionally biased region" description="Low complexity" evidence="1">
    <location>
        <begin position="139"/>
        <end position="155"/>
    </location>
</feature>
<organism evidence="3 4">
    <name type="scientific">Armatimonas rosea</name>
    <dbReference type="NCBI Taxonomy" id="685828"/>
    <lineage>
        <taxon>Bacteria</taxon>
        <taxon>Bacillati</taxon>
        <taxon>Armatimonadota</taxon>
        <taxon>Armatimonadia</taxon>
        <taxon>Armatimonadales</taxon>
        <taxon>Armatimonadaceae</taxon>
        <taxon>Armatimonas</taxon>
    </lineage>
</organism>
<evidence type="ECO:0000313" key="3">
    <source>
        <dbReference type="EMBL" id="MBB6049670.1"/>
    </source>
</evidence>